<keyword evidence="4" id="KW-1185">Reference proteome</keyword>
<evidence type="ECO:0000256" key="1">
    <source>
        <dbReference type="SAM" id="SignalP"/>
    </source>
</evidence>
<protein>
    <submittedName>
        <fullName evidence="3">Sigma E regulatory protein MucB/RseB</fullName>
    </submittedName>
</protein>
<dbReference type="KEGG" id="dch:SY84_08725"/>
<proteinExistence type="predicted"/>
<dbReference type="Gene3D" id="2.50.20.10">
    <property type="entry name" value="Lipoprotein localisation LolA/LolB/LppX"/>
    <property type="match status" value="1"/>
</dbReference>
<dbReference type="Pfam" id="PF03888">
    <property type="entry name" value="MucB_RseB"/>
    <property type="match status" value="1"/>
</dbReference>
<evidence type="ECO:0000313" key="3">
    <source>
        <dbReference type="EMBL" id="AKH18446.1"/>
    </source>
</evidence>
<feature type="domain" description="MucB/RseB N-terminal" evidence="2">
    <location>
        <begin position="28"/>
        <end position="138"/>
    </location>
</feature>
<dbReference type="PATRIC" id="fig|1309411.5.peg.1780"/>
<dbReference type="InterPro" id="IPR033434">
    <property type="entry name" value="MucB/RseB_N"/>
</dbReference>
<accession>A0A0F7JPP3</accession>
<feature type="chain" id="PRO_5002517088" evidence="1">
    <location>
        <begin position="19"/>
        <end position="256"/>
    </location>
</feature>
<gene>
    <name evidence="3" type="ORF">SY84_08725</name>
</gene>
<name>A0A0F7JPP3_9DEIO</name>
<keyword evidence="1" id="KW-0732">Signal</keyword>
<feature type="signal peptide" evidence="1">
    <location>
        <begin position="1"/>
        <end position="18"/>
    </location>
</feature>
<organism evidence="3 4">
    <name type="scientific">Deinococcus soli</name>
    <name type="common">ex Cha et al. 2016</name>
    <dbReference type="NCBI Taxonomy" id="1309411"/>
    <lineage>
        <taxon>Bacteria</taxon>
        <taxon>Thermotogati</taxon>
        <taxon>Deinococcota</taxon>
        <taxon>Deinococci</taxon>
        <taxon>Deinococcales</taxon>
        <taxon>Deinococcaceae</taxon>
        <taxon>Deinococcus</taxon>
    </lineage>
</organism>
<reference evidence="3 4" key="1">
    <citation type="submission" date="2015-01" db="EMBL/GenBank/DDBJ databases">
        <title>Deinococcus soli/N5/whole genome sequencing.</title>
        <authorList>
            <person name="Kim M.K."/>
            <person name="Srinivasan S."/>
            <person name="Lee J.-J."/>
        </authorList>
    </citation>
    <scope>NUCLEOTIDE SEQUENCE [LARGE SCALE GENOMIC DNA]</scope>
    <source>
        <strain evidence="3 4">N5</strain>
    </source>
</reference>
<evidence type="ECO:0000313" key="4">
    <source>
        <dbReference type="Proteomes" id="UP000034024"/>
    </source>
</evidence>
<dbReference type="AlphaFoldDB" id="A0A0F7JPP3"/>
<dbReference type="EMBL" id="CP011389">
    <property type="protein sequence ID" value="AKH18446.1"/>
    <property type="molecule type" value="Genomic_DNA"/>
</dbReference>
<sequence>MVTRSLTLLLLTLGTAHAGDLEDVQAALKQARTQVARGQAEVTVLFPPRATPTRAAAQLPALTVRPALLAKNFSVTRTGTEQVAGRDAARFTLTPKVGDAARWTLWVDLKWNVPLAFEERGADGTLARRAALTRVQSETARVTRPAPPAAPAGLRAALTRALPGLRLPPGFTPVGVQPRGQGLEVALTDGLNGLTLVVAPQDVKAAPGVASRRVGKVFVWLVGNLPQPTLQAALAGVRSATPDPLGTFSASPDSNP</sequence>
<dbReference type="Proteomes" id="UP000034024">
    <property type="component" value="Chromosome"/>
</dbReference>
<evidence type="ECO:0000259" key="2">
    <source>
        <dbReference type="Pfam" id="PF03888"/>
    </source>
</evidence>